<keyword evidence="7" id="KW-0456">Lyase</keyword>
<dbReference type="PANTHER" id="PTHR35330">
    <property type="entry name" value="SIROHEME BIOSYNTHESIS PROTEIN MET8"/>
    <property type="match status" value="1"/>
</dbReference>
<dbReference type="SUPFAM" id="SSF51735">
    <property type="entry name" value="NAD(P)-binding Rossmann-fold domains"/>
    <property type="match status" value="1"/>
</dbReference>
<dbReference type="PANTHER" id="PTHR35330:SF1">
    <property type="entry name" value="SIROHEME BIOSYNTHESIS PROTEIN MET8"/>
    <property type="match status" value="1"/>
</dbReference>
<keyword evidence="4" id="KW-0520">NAD</keyword>
<evidence type="ECO:0000256" key="6">
    <source>
        <dbReference type="ARBA" id="ARBA00047561"/>
    </source>
</evidence>
<reference evidence="7 8" key="1">
    <citation type="submission" date="2021-01" db="EMBL/GenBank/DDBJ databases">
        <title>Sequencing the genomes of 1000 actinobacteria strains.</title>
        <authorList>
            <person name="Klenk H.-P."/>
        </authorList>
    </citation>
    <scope>NUCLEOTIDE SEQUENCE [LARGE SCALE GENOMIC DNA]</scope>
    <source>
        <strain evidence="7 8">DSM 18662</strain>
    </source>
</reference>
<keyword evidence="7" id="KW-0808">Transferase</keyword>
<name>A0ABS2RMT5_9ACTN</name>
<comment type="pathway">
    <text evidence="1">Porphyrin-containing compound metabolism; siroheme biosynthesis; sirohydrochlorin from precorrin-2: step 1/1.</text>
</comment>
<dbReference type="Pfam" id="PF13241">
    <property type="entry name" value="NAD_binding_7"/>
    <property type="match status" value="1"/>
</dbReference>
<dbReference type="NCBIfam" id="TIGR01470">
    <property type="entry name" value="cysG_Nterm"/>
    <property type="match status" value="1"/>
</dbReference>
<evidence type="ECO:0000256" key="1">
    <source>
        <dbReference type="ARBA" id="ARBA00005010"/>
    </source>
</evidence>
<keyword evidence="5" id="KW-0627">Porphyrin biosynthesis</keyword>
<keyword evidence="7" id="KW-0489">Methyltransferase</keyword>
<organism evidence="7 8">
    <name type="scientific">Microlunatus panaciterrae</name>
    <dbReference type="NCBI Taxonomy" id="400768"/>
    <lineage>
        <taxon>Bacteria</taxon>
        <taxon>Bacillati</taxon>
        <taxon>Actinomycetota</taxon>
        <taxon>Actinomycetes</taxon>
        <taxon>Propionibacteriales</taxon>
        <taxon>Propionibacteriaceae</taxon>
        <taxon>Microlunatus</taxon>
    </lineage>
</organism>
<comment type="catalytic activity">
    <reaction evidence="6">
        <text>precorrin-2 + NAD(+) = sirohydrochlorin + NADH + 2 H(+)</text>
        <dbReference type="Rhea" id="RHEA:15613"/>
        <dbReference type="ChEBI" id="CHEBI:15378"/>
        <dbReference type="ChEBI" id="CHEBI:57540"/>
        <dbReference type="ChEBI" id="CHEBI:57945"/>
        <dbReference type="ChEBI" id="CHEBI:58351"/>
        <dbReference type="ChEBI" id="CHEBI:58827"/>
        <dbReference type="EC" id="1.3.1.76"/>
    </reaction>
</comment>
<dbReference type="Gene3D" id="3.40.50.720">
    <property type="entry name" value="NAD(P)-binding Rossmann-like Domain"/>
    <property type="match status" value="1"/>
</dbReference>
<dbReference type="GO" id="GO:0004851">
    <property type="term" value="F:uroporphyrin-III C-methyltransferase activity"/>
    <property type="evidence" value="ECO:0007669"/>
    <property type="project" value="UniProtKB-EC"/>
</dbReference>
<proteinExistence type="predicted"/>
<protein>
    <recommendedName>
        <fullName evidence="2">precorrin-2 dehydrogenase</fullName>
        <ecNumber evidence="2">1.3.1.76</ecNumber>
    </recommendedName>
</protein>
<sequence length="157" mass="17119">MSTAEPYLSGLQLAGRRVVVLGGGSVAQRRLPRLLEAGADIRLVSPAVTPAIAELARTRQIVWHRRRYAIGDLAEAWYVLVATDDETSNRAASVEAEANRTFCVRADRADQATAWTPATGQVDGVQVGVLAGGDPRRSRQVRDLLVDRLHRLRRLAA</sequence>
<dbReference type="Proteomes" id="UP000704762">
    <property type="component" value="Unassembled WGS sequence"/>
</dbReference>
<keyword evidence="3 7" id="KW-0560">Oxidoreductase</keyword>
<comment type="caution">
    <text evidence="7">The sequence shown here is derived from an EMBL/GenBank/DDBJ whole genome shotgun (WGS) entry which is preliminary data.</text>
</comment>
<dbReference type="GO" id="GO:0032259">
    <property type="term" value="P:methylation"/>
    <property type="evidence" value="ECO:0007669"/>
    <property type="project" value="UniProtKB-KW"/>
</dbReference>
<keyword evidence="8" id="KW-1185">Reference proteome</keyword>
<dbReference type="EMBL" id="JAFBCF010000001">
    <property type="protein sequence ID" value="MBM7800295.1"/>
    <property type="molecule type" value="Genomic_DNA"/>
</dbReference>
<evidence type="ECO:0000256" key="3">
    <source>
        <dbReference type="ARBA" id="ARBA00023002"/>
    </source>
</evidence>
<gene>
    <name evidence="7" type="ORF">JOE57_003216</name>
</gene>
<dbReference type="InterPro" id="IPR006367">
    <property type="entry name" value="Sirohaem_synthase_N"/>
</dbReference>
<dbReference type="InterPro" id="IPR028161">
    <property type="entry name" value="Met8-like"/>
</dbReference>
<evidence type="ECO:0000256" key="2">
    <source>
        <dbReference type="ARBA" id="ARBA00012400"/>
    </source>
</evidence>
<dbReference type="GO" id="GO:0051266">
    <property type="term" value="F:sirohydrochlorin ferrochelatase activity"/>
    <property type="evidence" value="ECO:0007669"/>
    <property type="project" value="UniProtKB-EC"/>
</dbReference>
<dbReference type="EC" id="1.3.1.76" evidence="2"/>
<evidence type="ECO:0000313" key="8">
    <source>
        <dbReference type="Proteomes" id="UP000704762"/>
    </source>
</evidence>
<dbReference type="GO" id="GO:0043115">
    <property type="term" value="F:precorrin-2 dehydrogenase activity"/>
    <property type="evidence" value="ECO:0007669"/>
    <property type="project" value="UniProtKB-EC"/>
</dbReference>
<evidence type="ECO:0000256" key="4">
    <source>
        <dbReference type="ARBA" id="ARBA00023027"/>
    </source>
</evidence>
<dbReference type="InterPro" id="IPR036291">
    <property type="entry name" value="NAD(P)-bd_dom_sf"/>
</dbReference>
<evidence type="ECO:0000256" key="5">
    <source>
        <dbReference type="ARBA" id="ARBA00023244"/>
    </source>
</evidence>
<dbReference type="RefSeq" id="WP_338041345.1">
    <property type="nucleotide sequence ID" value="NZ_BAAAQP010000003.1"/>
</dbReference>
<evidence type="ECO:0000313" key="7">
    <source>
        <dbReference type="EMBL" id="MBM7800295.1"/>
    </source>
</evidence>
<accession>A0ABS2RMT5</accession>